<gene>
    <name evidence="4" type="ordered locus">RL3217</name>
</gene>
<evidence type="ECO:0000259" key="3">
    <source>
        <dbReference type="PROSITE" id="PS51186"/>
    </source>
</evidence>
<protein>
    <submittedName>
        <fullName evidence="4">MarR family transcriptional regulator</fullName>
    </submittedName>
</protein>
<dbReference type="InterPro" id="IPR036390">
    <property type="entry name" value="WH_DNA-bd_sf"/>
</dbReference>
<dbReference type="SUPFAM" id="SSF46785">
    <property type="entry name" value="Winged helix' DNA-binding domain"/>
    <property type="match status" value="1"/>
</dbReference>
<dbReference type="CDD" id="cd04301">
    <property type="entry name" value="NAT_SF"/>
    <property type="match status" value="1"/>
</dbReference>
<evidence type="ECO:0000313" key="5">
    <source>
        <dbReference type="Proteomes" id="UP000006575"/>
    </source>
</evidence>
<feature type="domain" description="N-acetyltransferase" evidence="3">
    <location>
        <begin position="167"/>
        <end position="323"/>
    </location>
</feature>
<feature type="domain" description="HTH marR-type" evidence="2">
    <location>
        <begin position="1"/>
        <end position="163"/>
    </location>
</feature>
<dbReference type="HOGENOM" id="CLU_065219_0_0_5"/>
<keyword evidence="1" id="KW-0808">Transferase</keyword>
<dbReference type="InterPro" id="IPR050769">
    <property type="entry name" value="NAT_camello-type"/>
</dbReference>
<dbReference type="InterPro" id="IPR016181">
    <property type="entry name" value="Acyl_CoA_acyltransferase"/>
</dbReference>
<dbReference type="Pfam" id="PF00583">
    <property type="entry name" value="Acetyltransf_1"/>
    <property type="match status" value="1"/>
</dbReference>
<dbReference type="Gene3D" id="1.10.10.10">
    <property type="entry name" value="Winged helix-like DNA-binding domain superfamily/Winged helix DNA-binding domain"/>
    <property type="match status" value="1"/>
</dbReference>
<dbReference type="GO" id="GO:0003700">
    <property type="term" value="F:DNA-binding transcription factor activity"/>
    <property type="evidence" value="ECO:0007669"/>
    <property type="project" value="InterPro"/>
</dbReference>
<accession>Q1MEC2</accession>
<evidence type="ECO:0000313" key="4">
    <source>
        <dbReference type="EMBL" id="CAK08704.1"/>
    </source>
</evidence>
<dbReference type="AlphaFoldDB" id="Q1MEC2"/>
<dbReference type="SUPFAM" id="SSF55729">
    <property type="entry name" value="Acyl-CoA N-acyltransferases (Nat)"/>
    <property type="match status" value="1"/>
</dbReference>
<dbReference type="eggNOG" id="COG0454">
    <property type="taxonomic scope" value="Bacteria"/>
</dbReference>
<dbReference type="GO" id="GO:0008080">
    <property type="term" value="F:N-acetyltransferase activity"/>
    <property type="evidence" value="ECO:0007669"/>
    <property type="project" value="InterPro"/>
</dbReference>
<dbReference type="Gene3D" id="3.40.630.30">
    <property type="match status" value="1"/>
</dbReference>
<organism evidence="4 5">
    <name type="scientific">Rhizobium johnstonii (strain DSM 114642 / LMG 32736 / 3841)</name>
    <name type="common">Rhizobium leguminosarum bv. viciae</name>
    <dbReference type="NCBI Taxonomy" id="216596"/>
    <lineage>
        <taxon>Bacteria</taxon>
        <taxon>Pseudomonadati</taxon>
        <taxon>Pseudomonadota</taxon>
        <taxon>Alphaproteobacteria</taxon>
        <taxon>Hyphomicrobiales</taxon>
        <taxon>Rhizobiaceae</taxon>
        <taxon>Rhizobium/Agrobacterium group</taxon>
        <taxon>Rhizobium</taxon>
        <taxon>Rhizobium johnstonii</taxon>
    </lineage>
</organism>
<proteinExistence type="predicted"/>
<dbReference type="PANTHER" id="PTHR13947:SF37">
    <property type="entry name" value="LD18367P"/>
    <property type="match status" value="1"/>
</dbReference>
<dbReference type="PROSITE" id="PS51186">
    <property type="entry name" value="GNAT"/>
    <property type="match status" value="1"/>
</dbReference>
<evidence type="ECO:0000256" key="1">
    <source>
        <dbReference type="ARBA" id="ARBA00022679"/>
    </source>
</evidence>
<dbReference type="Pfam" id="PF12802">
    <property type="entry name" value="MarR_2"/>
    <property type="match status" value="1"/>
</dbReference>
<dbReference type="PROSITE" id="PS50995">
    <property type="entry name" value="HTH_MARR_2"/>
    <property type="match status" value="1"/>
</dbReference>
<dbReference type="EMBL" id="AM236080">
    <property type="protein sequence ID" value="CAK08704.1"/>
    <property type="molecule type" value="Genomic_DNA"/>
</dbReference>
<sequence>MKRTVRQQSDQNLHLEIIMSNLSLIETARDFNRFYTNFLGLLNKAYLDTPFTLTDARILFEVGSHDGVSAAALVRDLQLDPAYLSRILKRFRAEGLIETSPDPADLRSQVIIVTDQGRETFEELGRRSNAQIAARFDRLASGEPEAAVSAMCTIRALLDPAAKPAPAIIRAHRAGDIGWIVQSQGRFYAEEYGWDLRFEALVADVAGKFLANFDPAKEYCWIAERGGVNVGSVLITNSGDGVAKLRLLYVDKSARGLGLGKLLVDECIRFSWQKGYRELSLWTNDMLETARAIYVKTGFRLVSEERHRMFGPEANGQNWMLDL</sequence>
<dbReference type="InterPro" id="IPR036388">
    <property type="entry name" value="WH-like_DNA-bd_sf"/>
</dbReference>
<dbReference type="PANTHER" id="PTHR13947">
    <property type="entry name" value="GNAT FAMILY N-ACETYLTRANSFERASE"/>
    <property type="match status" value="1"/>
</dbReference>
<dbReference type="SMART" id="SM00347">
    <property type="entry name" value="HTH_MARR"/>
    <property type="match status" value="1"/>
</dbReference>
<dbReference type="Proteomes" id="UP000006575">
    <property type="component" value="Chromosome"/>
</dbReference>
<dbReference type="InterPro" id="IPR000835">
    <property type="entry name" value="HTH_MarR-typ"/>
</dbReference>
<dbReference type="eggNOG" id="COG1846">
    <property type="taxonomic scope" value="Bacteria"/>
</dbReference>
<reference evidence="4 5" key="1">
    <citation type="journal article" date="2006" name="Genome Biol.">
        <title>The genome of Rhizobium leguminosarum has recognizable core and accessory components.</title>
        <authorList>
            <person name="Young J.W."/>
            <person name="Crossman L.C."/>
            <person name="Johnston A.W.B."/>
            <person name="Thomson N.R."/>
            <person name="Ghazoui Z.F."/>
            <person name="Hull K.H."/>
            <person name="Wexler M."/>
            <person name="Curson A.R.J."/>
            <person name="Todd J.D."/>
            <person name="Poole P.S."/>
            <person name="Mauchline T.H."/>
            <person name="East A.K."/>
            <person name="Quail M.A."/>
            <person name="Churcher C."/>
            <person name="Arrowsmith C."/>
            <person name="Cherevach A."/>
            <person name="Chillingworth T."/>
            <person name="Clarke K."/>
            <person name="Cronin A."/>
            <person name="Davis P."/>
            <person name="Fraser A."/>
            <person name="Hance Z."/>
            <person name="Hauser H."/>
            <person name="Jagels K."/>
            <person name="Moule S."/>
            <person name="Mungall K."/>
            <person name="Norbertczak H."/>
            <person name="Rabbinowitsch E."/>
            <person name="Sanders M."/>
            <person name="Simmonds M."/>
            <person name="Whitehead S."/>
            <person name="Parkhill J."/>
        </authorList>
    </citation>
    <scope>NUCLEOTIDE SEQUENCE [LARGE SCALE GENOMIC DNA]</scope>
    <source>
        <strain evidence="5">DSM 114642 / LMG 32736 / 3841</strain>
    </source>
</reference>
<keyword evidence="5" id="KW-1185">Reference proteome</keyword>
<evidence type="ECO:0000259" key="2">
    <source>
        <dbReference type="PROSITE" id="PS50995"/>
    </source>
</evidence>
<dbReference type="InterPro" id="IPR000182">
    <property type="entry name" value="GNAT_dom"/>
</dbReference>
<dbReference type="EnsemblBacteria" id="CAK08704">
    <property type="protein sequence ID" value="CAK08704"/>
    <property type="gene ID" value="RL3217"/>
</dbReference>
<name>Q1MEC2_RHIJ3</name>
<dbReference type="KEGG" id="rle:RL3217"/>